<dbReference type="SMART" id="SM00787">
    <property type="entry name" value="Spc7"/>
    <property type="match status" value="1"/>
</dbReference>
<dbReference type="GO" id="GO:0008608">
    <property type="term" value="P:attachment of spindle microtubules to kinetochore"/>
    <property type="evidence" value="ECO:0007669"/>
    <property type="project" value="InterPro"/>
</dbReference>
<organism evidence="4 5">
    <name type="scientific">Stylophora pistillata</name>
    <name type="common">Smooth cauliflower coral</name>
    <dbReference type="NCBI Taxonomy" id="50429"/>
    <lineage>
        <taxon>Eukaryota</taxon>
        <taxon>Metazoa</taxon>
        <taxon>Cnidaria</taxon>
        <taxon>Anthozoa</taxon>
        <taxon>Hexacorallia</taxon>
        <taxon>Scleractinia</taxon>
        <taxon>Astrocoeniina</taxon>
        <taxon>Pocilloporidae</taxon>
        <taxon>Stylophora</taxon>
    </lineage>
</organism>
<evidence type="ECO:0000313" key="4">
    <source>
        <dbReference type="EMBL" id="PFX30599.1"/>
    </source>
</evidence>
<dbReference type="InterPro" id="IPR037388">
    <property type="entry name" value="Blinkin"/>
</dbReference>
<gene>
    <name evidence="4" type="primary">CASC5</name>
    <name evidence="4" type="ORF">AWC38_SpisGene4624</name>
</gene>
<dbReference type="STRING" id="50429.A0A2B4SNA4"/>
<feature type="region of interest" description="Disordered" evidence="2">
    <location>
        <begin position="475"/>
        <end position="502"/>
    </location>
</feature>
<evidence type="ECO:0000256" key="1">
    <source>
        <dbReference type="SAM" id="Coils"/>
    </source>
</evidence>
<evidence type="ECO:0000313" key="5">
    <source>
        <dbReference type="Proteomes" id="UP000225706"/>
    </source>
</evidence>
<feature type="region of interest" description="Disordered" evidence="2">
    <location>
        <begin position="606"/>
        <end position="625"/>
    </location>
</feature>
<reference evidence="5" key="1">
    <citation type="journal article" date="2017" name="bioRxiv">
        <title>Comparative analysis of the genomes of Stylophora pistillata and Acropora digitifera provides evidence for extensive differences between species of corals.</title>
        <authorList>
            <person name="Voolstra C.R."/>
            <person name="Li Y."/>
            <person name="Liew Y.J."/>
            <person name="Baumgarten S."/>
            <person name="Zoccola D."/>
            <person name="Flot J.-F."/>
            <person name="Tambutte S."/>
            <person name="Allemand D."/>
            <person name="Aranda M."/>
        </authorList>
    </citation>
    <scope>NUCLEOTIDE SEQUENCE [LARGE SCALE GENOMIC DNA]</scope>
</reference>
<dbReference type="GO" id="GO:0005634">
    <property type="term" value="C:nucleus"/>
    <property type="evidence" value="ECO:0007669"/>
    <property type="project" value="TreeGrafter"/>
</dbReference>
<dbReference type="Proteomes" id="UP000225706">
    <property type="component" value="Unassembled WGS sequence"/>
</dbReference>
<name>A0A2B4SNA4_STYPI</name>
<dbReference type="InterPro" id="IPR040850">
    <property type="entry name" value="Knl1_RWD_C"/>
</dbReference>
<accession>A0A2B4SNA4</accession>
<feature type="region of interest" description="Disordered" evidence="2">
    <location>
        <begin position="66"/>
        <end position="86"/>
    </location>
</feature>
<dbReference type="Pfam" id="PF18210">
    <property type="entry name" value="Knl1_RWD_C"/>
    <property type="match status" value="1"/>
</dbReference>
<keyword evidence="1" id="KW-0175">Coiled coil</keyword>
<evidence type="ECO:0000256" key="2">
    <source>
        <dbReference type="SAM" id="MobiDB-lite"/>
    </source>
</evidence>
<evidence type="ECO:0000259" key="3">
    <source>
        <dbReference type="SMART" id="SM00787"/>
    </source>
</evidence>
<feature type="domain" description="Spc7 kinetochore protein" evidence="3">
    <location>
        <begin position="1257"/>
        <end position="1570"/>
    </location>
</feature>
<dbReference type="GO" id="GO:0034501">
    <property type="term" value="P:protein localization to kinetochore"/>
    <property type="evidence" value="ECO:0007669"/>
    <property type="project" value="InterPro"/>
</dbReference>
<dbReference type="EMBL" id="LSMT01000048">
    <property type="protein sequence ID" value="PFX30599.1"/>
    <property type="molecule type" value="Genomic_DNA"/>
</dbReference>
<keyword evidence="5" id="KW-1185">Reference proteome</keyword>
<feature type="region of interest" description="Disordered" evidence="2">
    <location>
        <begin position="17"/>
        <end position="43"/>
    </location>
</feature>
<sequence>MVSILKATKSPLKAGVLEDLDPNSLDDNGRSTSKKSRRSSGRRVSFAEKNDIKEFFVEDWKNSWPKDQENSNLLEPRSASQGEYREPANSIEGLESLLKGNIQALDDINVCQVDTEEMPEMSVLKPNEQADEMEYTICHSSVLQNNATNMENTKIFSHDAAVDLDITCSQKEVFYQDSLNYQLTSPTGLQENERMDSTSFLLSLGSKQAPTQGVKVTHDLAISATRSNDNTSSMRQPLGEIKYEQGGFDSQRGSQQSPDSNANVELTACHSFTVIESNAQRATRGSDYEPADLDLTSCYGQELTKSSDILDVGVQKGLGLEVTTDLNACRNSFETNLQDQALHVSETQLNRTNCSRNGLSSADNQTNVREVQEDSKNDFSFDSTVFLRSLGATKTPLASIDVDRANVEINQDESELPGSIGHLNMTHCHGTGILPNTGPPVLISGTNQTMVFSSNTNSTDSLDLTVCQMQKQQAAPTPFLTQSSPISQNEQNSPSTTSSKMNSSVFLRSLGVAMRSADTDEEECDLELTTCHSQPVLENVAQNPSQDSVTELADLDVTSCHGPGLVQSEDNCDRLNANTGKTNQLFESADVDVTVCHGSGLLKSSGGNVDEEGHSQAVLDSNSQKTKIRSPFKTTSYATSLNSPVPLKSSGKHSDEFVGYDQSFGGSSYQRSKRRSLYEAADIDVTTCFGAGLLKTTDGELDVKAPCNLAVLDNGLRKNTRRSIYEAPDIDVTSCIGAGLLKTTGGKLDAMAPCDHPVVDNSLRKNIRKSPDEPADVDVTSCYVAGLLKATDEKLDAMAPCVQAVEDSSSRKRSRRSVYEPVDVDVTSCFGAGLLKTTDKSCLETNIRSIYESEDKDITSCYDVGQLKSYGEKLDADAYKNQHVVENSSQKHERKSNYDSDDVDVTSCFGQGMVQVSSATGTHDQPLVDSSLHRIKRRSHYEPADVDMTSCYGSGMICESQPAEDTSTRQQKKRSLYEPADAHVTSFHSSGMVTKCKETAKVTELQRQSAPYMDGPKHNRRSLHEPVDIDITSCYGQGTALATEEDLEVSFVHQKQLPDSTLQKTDRRSPYQTEDMDVTSCYDPRMAQSSEENAGKTVYQPFLDESKQMTNQQNLYKPQDINMIRCQCPEPVSTPSDQSLQRSVIETQLDLVKSPLKTFTGVEDIALMERERDLNSSKNETPHSSRVLSSSKACLETDANDSLDIDEKSSLSSQQVTLKADCGVSDSSPDRKLSVICEDSLSELRAKGLTEEELADVLEEETAQHSTQNAITLKEFLDIIEIAFITEVNMRRSVAPSAVVEAPQTLKDRMISTLVSKPKAICYEEAIPTVESGIKAMKEKVEQQEMELNVSNPRIFMEVQTASKEELLALQSKVRRLRSVCEKTSKREWKEGKGQLNKKVLSKLTENHAALAKDVLTVEESVDMVDDCLSILDTINKDFDEKMKNIHSSLAENEKKIQEQANMVEELATISEALGMREQALADLESTRSRLQSEKHELAKNKEQLDGKILETEETIRLVKRKDPRSNKATREMSQKLDILVSLQDWSVEEWNKERAKFAFLKNTLEIVVVFAPETTGGIFPNQDVRSVQLNFFTADTFTGRMGKVQTLVKQLVNEDILNQMCSSKKDLAKVLEHMSGIIHKSKEMGDELFRIGLSHLMSFEKDRLVVEFSSLKAFVKFVLHVQVGFSSYPNCVSLTALPKIGHLSRTEIEETLKAVSVGPRYLSRLVEAADQLLSTVKPVTSS</sequence>
<dbReference type="PANTHER" id="PTHR16520">
    <property type="entry name" value="KINETOCHORE SCAFFOLD 1"/>
    <property type="match status" value="1"/>
</dbReference>
<dbReference type="PANTHER" id="PTHR16520:SF3">
    <property type="entry name" value="KINETOCHORE SCAFFOLD 1"/>
    <property type="match status" value="1"/>
</dbReference>
<feature type="compositionally biased region" description="Low complexity" evidence="2">
    <location>
        <begin position="492"/>
        <end position="502"/>
    </location>
</feature>
<dbReference type="InterPro" id="IPR013253">
    <property type="entry name" value="Spc7_domain"/>
</dbReference>
<feature type="compositionally biased region" description="Basic residues" evidence="2">
    <location>
        <begin position="32"/>
        <end position="41"/>
    </location>
</feature>
<dbReference type="Pfam" id="PF08317">
    <property type="entry name" value="Spc7"/>
    <property type="match status" value="1"/>
</dbReference>
<feature type="compositionally biased region" description="Polar residues" evidence="2">
    <location>
        <begin position="475"/>
        <end position="491"/>
    </location>
</feature>
<feature type="compositionally biased region" description="Polar residues" evidence="2">
    <location>
        <begin position="70"/>
        <end position="81"/>
    </location>
</feature>
<proteinExistence type="predicted"/>
<dbReference type="OrthoDB" id="5966233at2759"/>
<feature type="coiled-coil region" evidence="1">
    <location>
        <begin position="1477"/>
        <end position="1515"/>
    </location>
</feature>
<protein>
    <submittedName>
        <fullName evidence="4">Protein CASC5</fullName>
    </submittedName>
</protein>
<comment type="caution">
    <text evidence="4">The sequence shown here is derived from an EMBL/GenBank/DDBJ whole genome shotgun (WGS) entry which is preliminary data.</text>
</comment>